<dbReference type="EMBL" id="BAABFN010000002">
    <property type="protein sequence ID" value="GAA4308288.1"/>
    <property type="molecule type" value="Genomic_DNA"/>
</dbReference>
<evidence type="ECO:0000256" key="5">
    <source>
        <dbReference type="ARBA" id="ARBA00023136"/>
    </source>
</evidence>
<dbReference type="PANTHER" id="PTHR23504:SF15">
    <property type="entry name" value="MAJOR FACILITATOR SUPERFAMILY (MFS) PROFILE DOMAIN-CONTAINING PROTEIN"/>
    <property type="match status" value="1"/>
</dbReference>
<feature type="transmembrane region" description="Helical" evidence="6">
    <location>
        <begin position="105"/>
        <end position="124"/>
    </location>
</feature>
<dbReference type="SUPFAM" id="SSF103473">
    <property type="entry name" value="MFS general substrate transporter"/>
    <property type="match status" value="1"/>
</dbReference>
<feature type="transmembrane region" description="Helical" evidence="6">
    <location>
        <begin position="285"/>
        <end position="302"/>
    </location>
</feature>
<keyword evidence="9" id="KW-1185">Reference proteome</keyword>
<feature type="transmembrane region" description="Helical" evidence="6">
    <location>
        <begin position="308"/>
        <end position="331"/>
    </location>
</feature>
<accession>A0ABP8FPG9</accession>
<evidence type="ECO:0000313" key="8">
    <source>
        <dbReference type="EMBL" id="GAA4308288.1"/>
    </source>
</evidence>
<evidence type="ECO:0000256" key="6">
    <source>
        <dbReference type="SAM" id="Phobius"/>
    </source>
</evidence>
<dbReference type="InterPro" id="IPR020846">
    <property type="entry name" value="MFS_dom"/>
</dbReference>
<dbReference type="InterPro" id="IPR011701">
    <property type="entry name" value="MFS"/>
</dbReference>
<dbReference type="Gene3D" id="1.20.1250.20">
    <property type="entry name" value="MFS general substrate transporter like domains"/>
    <property type="match status" value="1"/>
</dbReference>
<evidence type="ECO:0000256" key="4">
    <source>
        <dbReference type="ARBA" id="ARBA00022989"/>
    </source>
</evidence>
<feature type="transmembrane region" description="Helical" evidence="6">
    <location>
        <begin position="136"/>
        <end position="164"/>
    </location>
</feature>
<feature type="transmembrane region" description="Helical" evidence="6">
    <location>
        <begin position="73"/>
        <end position="93"/>
    </location>
</feature>
<keyword evidence="5 6" id="KW-0472">Membrane</keyword>
<dbReference type="PANTHER" id="PTHR23504">
    <property type="entry name" value="MAJOR FACILITATOR SUPERFAMILY DOMAIN-CONTAINING PROTEIN 10"/>
    <property type="match status" value="1"/>
</dbReference>
<feature type="transmembrane region" description="Helical" evidence="6">
    <location>
        <begin position="254"/>
        <end position="273"/>
    </location>
</feature>
<proteinExistence type="predicted"/>
<comment type="subcellular location">
    <subcellularLocation>
        <location evidence="1">Membrane</location>
        <topology evidence="1">Multi-pass membrane protein</topology>
    </subcellularLocation>
</comment>
<protein>
    <submittedName>
        <fullName evidence="8">Tetracycline resistance MFS efflux pump</fullName>
    </submittedName>
</protein>
<feature type="transmembrane region" description="Helical" evidence="6">
    <location>
        <begin position="220"/>
        <end position="242"/>
    </location>
</feature>
<feature type="transmembrane region" description="Helical" evidence="6">
    <location>
        <begin position="170"/>
        <end position="189"/>
    </location>
</feature>
<dbReference type="InterPro" id="IPR036259">
    <property type="entry name" value="MFS_trans_sf"/>
</dbReference>
<feature type="transmembrane region" description="Helical" evidence="6">
    <location>
        <begin position="40"/>
        <end position="61"/>
    </location>
</feature>
<dbReference type="Pfam" id="PF07690">
    <property type="entry name" value="MFS_1"/>
    <property type="match status" value="1"/>
</dbReference>
<comment type="caution">
    <text evidence="8">The sequence shown here is derived from an EMBL/GenBank/DDBJ whole genome shotgun (WGS) entry which is preliminary data.</text>
</comment>
<gene>
    <name evidence="8" type="ORF">GCM10023143_15530</name>
</gene>
<feature type="domain" description="Major facilitator superfamily (MFS) profile" evidence="7">
    <location>
        <begin position="1"/>
        <end position="396"/>
    </location>
</feature>
<reference evidence="9" key="1">
    <citation type="journal article" date="2019" name="Int. J. Syst. Evol. Microbiol.">
        <title>The Global Catalogue of Microorganisms (GCM) 10K type strain sequencing project: providing services to taxonomists for standard genome sequencing and annotation.</title>
        <authorList>
            <consortium name="The Broad Institute Genomics Platform"/>
            <consortium name="The Broad Institute Genome Sequencing Center for Infectious Disease"/>
            <person name="Wu L."/>
            <person name="Ma J."/>
        </authorList>
    </citation>
    <scope>NUCLEOTIDE SEQUENCE [LARGE SCALE GENOMIC DNA]</scope>
    <source>
        <strain evidence="9">JCM 17664</strain>
    </source>
</reference>
<name>A0ABP8FPG9_9BACT</name>
<evidence type="ECO:0000256" key="3">
    <source>
        <dbReference type="ARBA" id="ARBA00022692"/>
    </source>
</evidence>
<keyword evidence="2" id="KW-0813">Transport</keyword>
<organism evidence="8 9">
    <name type="scientific">Compostibacter hankyongensis</name>
    <dbReference type="NCBI Taxonomy" id="1007089"/>
    <lineage>
        <taxon>Bacteria</taxon>
        <taxon>Pseudomonadati</taxon>
        <taxon>Bacteroidota</taxon>
        <taxon>Chitinophagia</taxon>
        <taxon>Chitinophagales</taxon>
        <taxon>Chitinophagaceae</taxon>
        <taxon>Compostibacter</taxon>
    </lineage>
</organism>
<dbReference type="PROSITE" id="PS50850">
    <property type="entry name" value="MFS"/>
    <property type="match status" value="1"/>
</dbReference>
<keyword evidence="4 6" id="KW-1133">Transmembrane helix</keyword>
<dbReference type="Proteomes" id="UP001501207">
    <property type="component" value="Unassembled WGS sequence"/>
</dbReference>
<feature type="transmembrane region" description="Helical" evidence="6">
    <location>
        <begin position="374"/>
        <end position="392"/>
    </location>
</feature>
<keyword evidence="3 6" id="KW-0812">Transmembrane</keyword>
<evidence type="ECO:0000313" key="9">
    <source>
        <dbReference type="Proteomes" id="UP001501207"/>
    </source>
</evidence>
<sequence length="404" mass="43972">MLTVFLDLLGLGIVIPIAAPLLLTPGEGMLPPDYGTGARAIVLGFLLGIYSLAQFFGAPVLGALADRHGRRKILLLSLAGTAAGYLLFAEGIARQDILLCFFSRLLDGFTGGNISIAYAAIADITDEENRAKNFGLIGMSFGLGFILGPFIGGVLANPAIISWFNLATPYWFAAGLGVVNMFVLILFFPETLQQRKTRKVSLLTGMRNIRNAFAQKRLRAIFLTVFLVTFGFDFFTQFFQVFLIGKFSFSPTDIANLFGYIGLWLVLTQGLFMRPLNKRFSSESIVAWTILLLAIVFPFLLWPARSWWIYVIVPFIALFSGITTPNLTAIISMQVPSEEQGSILGMRQSMQALAMAGPPIIAGFITGININLPILSAAVCTVAGWIVFVTLFRKPKSPPGAGGY</sequence>
<dbReference type="CDD" id="cd17330">
    <property type="entry name" value="MFS_SLC46_TetA_like"/>
    <property type="match status" value="1"/>
</dbReference>
<evidence type="ECO:0000256" key="2">
    <source>
        <dbReference type="ARBA" id="ARBA00022448"/>
    </source>
</evidence>
<evidence type="ECO:0000256" key="1">
    <source>
        <dbReference type="ARBA" id="ARBA00004141"/>
    </source>
</evidence>
<evidence type="ECO:0000259" key="7">
    <source>
        <dbReference type="PROSITE" id="PS50850"/>
    </source>
</evidence>